<keyword evidence="5" id="KW-1185">Reference proteome</keyword>
<feature type="region of interest" description="Disordered" evidence="2">
    <location>
        <begin position="1073"/>
        <end position="1109"/>
    </location>
</feature>
<evidence type="ECO:0000313" key="4">
    <source>
        <dbReference type="EMBL" id="CAL1285285.1"/>
    </source>
</evidence>
<feature type="domain" description="C2H2-type" evidence="3">
    <location>
        <begin position="205"/>
        <end position="228"/>
    </location>
</feature>
<evidence type="ECO:0000259" key="3">
    <source>
        <dbReference type="PROSITE" id="PS50157"/>
    </source>
</evidence>
<evidence type="ECO:0000256" key="1">
    <source>
        <dbReference type="PROSITE-ProRule" id="PRU00042"/>
    </source>
</evidence>
<evidence type="ECO:0000256" key="2">
    <source>
        <dbReference type="SAM" id="MobiDB-lite"/>
    </source>
</evidence>
<dbReference type="PROSITE" id="PS00028">
    <property type="entry name" value="ZINC_FINGER_C2H2_1"/>
    <property type="match status" value="2"/>
</dbReference>
<feature type="region of interest" description="Disordered" evidence="2">
    <location>
        <begin position="1835"/>
        <end position="1854"/>
    </location>
</feature>
<feature type="region of interest" description="Disordered" evidence="2">
    <location>
        <begin position="1375"/>
        <end position="1398"/>
    </location>
</feature>
<name>A0AAV2APJ7_9ARAC</name>
<dbReference type="Proteomes" id="UP001497382">
    <property type="component" value="Unassembled WGS sequence"/>
</dbReference>
<reference evidence="4 5" key="1">
    <citation type="submission" date="2024-04" db="EMBL/GenBank/DDBJ databases">
        <authorList>
            <person name="Rising A."/>
            <person name="Reimegard J."/>
            <person name="Sonavane S."/>
            <person name="Akerstrom W."/>
            <person name="Nylinder S."/>
            <person name="Hedman E."/>
            <person name="Kallberg Y."/>
        </authorList>
    </citation>
    <scope>NUCLEOTIDE SEQUENCE [LARGE SCALE GENOMIC DNA]</scope>
</reference>
<dbReference type="PANTHER" id="PTHR33936">
    <property type="entry name" value="PROTEIN CBG17840"/>
    <property type="match status" value="1"/>
</dbReference>
<dbReference type="EMBL" id="CAXIEN010000189">
    <property type="protein sequence ID" value="CAL1285285.1"/>
    <property type="molecule type" value="Genomic_DNA"/>
</dbReference>
<keyword evidence="1" id="KW-0863">Zinc-finger</keyword>
<dbReference type="PANTHER" id="PTHR33936:SF24">
    <property type="entry name" value="C2H2-TYPE DOMAIN-CONTAINING PROTEIN"/>
    <property type="match status" value="1"/>
</dbReference>
<dbReference type="InterPro" id="IPR052797">
    <property type="entry name" value="RegFact_GeneExpr_CellDeath"/>
</dbReference>
<keyword evidence="1" id="KW-0479">Metal-binding</keyword>
<dbReference type="InterPro" id="IPR013087">
    <property type="entry name" value="Znf_C2H2_type"/>
</dbReference>
<dbReference type="PROSITE" id="PS50157">
    <property type="entry name" value="ZINC_FINGER_C2H2_2"/>
    <property type="match status" value="2"/>
</dbReference>
<dbReference type="GO" id="GO:0008270">
    <property type="term" value="F:zinc ion binding"/>
    <property type="evidence" value="ECO:0007669"/>
    <property type="project" value="UniProtKB-KW"/>
</dbReference>
<feature type="compositionally biased region" description="Basic and acidic residues" evidence="2">
    <location>
        <begin position="159"/>
        <end position="173"/>
    </location>
</feature>
<feature type="domain" description="C2H2-type" evidence="3">
    <location>
        <begin position="237"/>
        <end position="260"/>
    </location>
</feature>
<sequence>MDKNIQCSNVIESNNTQFETVYIITEEELANSFNLENQNAEIIEGGSFFIPQENLSGLDGQNIHLQNKENISGDNKLMPVILEKGINNGTMNNRESIPDQPEDNFNNMKVSSIENEKSFLDNSQPAVIDHNLDSVDQNIPMDHESSSFIHSKQNSVSDSNKDSSMVHDQKKNSDCHQIIQRKSSISLISTHASYVKLQGIDWDKFTCPYCERKFGTKSLMKKHMVRMHKFPAYKSAFACSYCDASFQEENLLKKHYEVVHKMLMTTVLAMAKDKRYPDSSEIPPNIKKGKRDKLSSEIPPNIEKSKRTKLSSEMPPKIVRTKSAPSSKSKICRIKCIECDINVLTFRNFREHLLKCHNLDVTEKEIRFPNMTAFKKWKLDIERRDLTFFTAQTGAKKLLNRIYRRYCCHRSGYRYTPGVNKNRMKNGIGSSKTGFFCTASMSVTEYPHEVHVKYCLQHYGHGGGITFGHLSNEQQAAIQENVLNGISLEEQLNDIKDTQSSAEHFQAQTLKKRDASFIDRAYASEVYNAGMNAIEYVEQWVRACSEMEDSPVLLYRHEGAGTKSEDLMLIIMTEFQKHILMTSTREVVCLAYPNRIKKGHNLLTALIVIDDQEVAFPVAFCISSKVNKSSMSEFLSSVKESTGPLSCSYFMSNDDEFFYEAWQEVMQDESKWVLSIWSIDDRIRKHLRQPKTAVKDINTRDAIYRLFRTILECNSKSVFSTMFKNYRNSLLDNVTTSDFGKYFVAEFDSNSEMWACCYRKDVKLSTDIFIEYLYKTMQYFVKITRTRQLDKFLMVLMKWLRCKMLDRLSNMLDEDKISLAKNTISMCHKMGLEIECENIVSLSDKIWLIKSQNEVDVYVTQEFESCPDLCDLRCPDCDVCVHMHSCSCVQSLIHANMCPHIHAVVWKFLTPHFSPPVSPEPDPCDDVADISADFQIIADEEPDLLKKVLKRTQGVYMQVRINKCKLNKGSLLEALRLLNRCYQICSCDEKPPHLLSESTQTEYNLVLNSNTEDNNLEFNSNIEDNLVSNSNIGSVRVMSSNRVLKDLDNSQSISYPSSTPVMELRSVLHPLRNSSNQTLDSCSASVPSPKPTSESVNNTVSNSSKRRKNIDAYLSKTSSNVFLNNRTLDSASERYGTDPLQATTNTLSTPFKGCKKFKLVPTAPLKTPLGCFLSSGPNSAVQNRERVNFIPVASSNNDSDKVGKIVILPSNLVLGSDTLSNSRPVDTKRHIKRTNVLDVSSIKYSSNISDNPVTSSPLIVKTAVSSSDILPVISAKTISNSVSPTSSVIPLTAAWVSVLKNHSELNANSANQVLSIIAPGASVNNVTNSVLKTSVVKPPTISKNHSEVKTNSTSQLLFIAAPGASASNVANSVSQTSVGKSTEVSDVTSKNHSEMKENSTDQVLFISVPDAAINNAANSVLKTPVEKPTAMSDSLSKNHSEVKSNSTIPTSVLQVPSVVKPSTKPVFILNNNFNSRTHSASEIFYIALPNASANIPSLGIKPNAPSVLTSNNNSNVTSHSAGQLIYGVLPHISLNSALNLGLQAPSDVTVPVSVSNNHSNVTSRSSSHLQLVPFPVASTNAESNFISHTSVKSSNISSDKSDKIRQIPMLSSNSISKSCYIERNSFSGAPLLKDSSNVSTDPETNSPFIVNTTVSRSDNLPAISLNTALNSVSHSEPVAKKRHIEGKDSLNVSSDSIRNSPLIVKTTASSSTNLPSVSVNDSASQGSSLIKPSALSVSTSNNDSVVATDFSDEVSCAEKIPDEKSNSSVLQLAASSSVKYCEGKSDASSVTNSILKPSSNLITSSTPNKQPESLQFLWEPVTKKRYVVSARIPFTPKSSQPSISSSDIELNSAS</sequence>
<feature type="compositionally biased region" description="Polar residues" evidence="2">
    <location>
        <begin position="1073"/>
        <end position="1086"/>
    </location>
</feature>
<feature type="compositionally biased region" description="Basic and acidic residues" evidence="2">
    <location>
        <begin position="1389"/>
        <end position="1398"/>
    </location>
</feature>
<feature type="compositionally biased region" description="Low complexity" evidence="2">
    <location>
        <begin position="1092"/>
        <end position="1103"/>
    </location>
</feature>
<feature type="compositionally biased region" description="Polar residues" evidence="2">
    <location>
        <begin position="1379"/>
        <end position="1388"/>
    </location>
</feature>
<dbReference type="Gene3D" id="3.30.160.60">
    <property type="entry name" value="Classic Zinc Finger"/>
    <property type="match status" value="1"/>
</dbReference>
<evidence type="ECO:0000313" key="5">
    <source>
        <dbReference type="Proteomes" id="UP001497382"/>
    </source>
</evidence>
<organism evidence="4 5">
    <name type="scientific">Larinioides sclopetarius</name>
    <dbReference type="NCBI Taxonomy" id="280406"/>
    <lineage>
        <taxon>Eukaryota</taxon>
        <taxon>Metazoa</taxon>
        <taxon>Ecdysozoa</taxon>
        <taxon>Arthropoda</taxon>
        <taxon>Chelicerata</taxon>
        <taxon>Arachnida</taxon>
        <taxon>Araneae</taxon>
        <taxon>Araneomorphae</taxon>
        <taxon>Entelegynae</taxon>
        <taxon>Araneoidea</taxon>
        <taxon>Araneidae</taxon>
        <taxon>Larinioides</taxon>
    </lineage>
</organism>
<feature type="region of interest" description="Disordered" evidence="2">
    <location>
        <begin position="278"/>
        <end position="321"/>
    </location>
</feature>
<dbReference type="SMART" id="SM00355">
    <property type="entry name" value="ZnF_C2H2"/>
    <property type="match status" value="3"/>
</dbReference>
<feature type="compositionally biased region" description="Polar residues" evidence="2">
    <location>
        <begin position="146"/>
        <end position="158"/>
    </location>
</feature>
<feature type="region of interest" description="Disordered" evidence="2">
    <location>
        <begin position="141"/>
        <end position="173"/>
    </location>
</feature>
<feature type="region of interest" description="Disordered" evidence="2">
    <location>
        <begin position="1671"/>
        <end position="1692"/>
    </location>
</feature>
<keyword evidence="1" id="KW-0862">Zinc</keyword>
<gene>
    <name evidence="4" type="ORF">LARSCL_LOCUS13616</name>
</gene>
<comment type="caution">
    <text evidence="4">The sequence shown here is derived from an EMBL/GenBank/DDBJ whole genome shotgun (WGS) entry which is preliminary data.</text>
</comment>
<feature type="region of interest" description="Disordered" evidence="2">
    <location>
        <begin position="1711"/>
        <end position="1735"/>
    </location>
</feature>
<accession>A0AAV2APJ7</accession>
<protein>
    <recommendedName>
        <fullName evidence="3">C2H2-type domain-containing protein</fullName>
    </recommendedName>
</protein>
<proteinExistence type="predicted"/>